<proteinExistence type="predicted"/>
<evidence type="ECO:0000313" key="1">
    <source>
        <dbReference type="EMBL" id="KAF6144241.1"/>
    </source>
</evidence>
<organism evidence="1 2">
    <name type="scientific">Kingdonia uniflora</name>
    <dbReference type="NCBI Taxonomy" id="39325"/>
    <lineage>
        <taxon>Eukaryota</taxon>
        <taxon>Viridiplantae</taxon>
        <taxon>Streptophyta</taxon>
        <taxon>Embryophyta</taxon>
        <taxon>Tracheophyta</taxon>
        <taxon>Spermatophyta</taxon>
        <taxon>Magnoliopsida</taxon>
        <taxon>Ranunculales</taxon>
        <taxon>Circaeasteraceae</taxon>
        <taxon>Kingdonia</taxon>
    </lineage>
</organism>
<dbReference type="OrthoDB" id="1001887at2759"/>
<dbReference type="Proteomes" id="UP000541444">
    <property type="component" value="Unassembled WGS sequence"/>
</dbReference>
<dbReference type="AlphaFoldDB" id="A0A7J7LNJ7"/>
<name>A0A7J7LNJ7_9MAGN</name>
<evidence type="ECO:0000313" key="2">
    <source>
        <dbReference type="Proteomes" id="UP000541444"/>
    </source>
</evidence>
<gene>
    <name evidence="1" type="ORF">GIB67_023746</name>
</gene>
<protein>
    <submittedName>
        <fullName evidence="1">Uncharacterized protein</fullName>
    </submittedName>
</protein>
<accession>A0A7J7LNJ7</accession>
<comment type="caution">
    <text evidence="1">The sequence shown here is derived from an EMBL/GenBank/DDBJ whole genome shotgun (WGS) entry which is preliminary data.</text>
</comment>
<dbReference type="EMBL" id="JACGCM010002133">
    <property type="protein sequence ID" value="KAF6144241.1"/>
    <property type="molecule type" value="Genomic_DNA"/>
</dbReference>
<reference evidence="1 2" key="1">
    <citation type="journal article" date="2020" name="IScience">
        <title>Genome Sequencing of the Endangered Kingdonia uniflora (Circaeasteraceae, Ranunculales) Reveals Potential Mechanisms of Evolutionary Specialization.</title>
        <authorList>
            <person name="Sun Y."/>
            <person name="Deng T."/>
            <person name="Zhang A."/>
            <person name="Moore M.J."/>
            <person name="Landis J.B."/>
            <person name="Lin N."/>
            <person name="Zhang H."/>
            <person name="Zhang X."/>
            <person name="Huang J."/>
            <person name="Zhang X."/>
            <person name="Sun H."/>
            <person name="Wang H."/>
        </authorList>
    </citation>
    <scope>NUCLEOTIDE SEQUENCE [LARGE SCALE GENOMIC DNA]</scope>
    <source>
        <strain evidence="1">TB1705</strain>
        <tissue evidence="1">Leaf</tissue>
    </source>
</reference>
<sequence length="223" mass="24732">MSSNMLVDDLILPSPDLEMPPYQAPFANAPITYPTYPPLTVPMPTIQVPNPAFGLSRINVHLDSTDTSNDSPYRGKAPTASESNSHFIGPIPLVDLNLPEHDHFPSDLANHSSESDIFANLETLEQFQTLEAQVIDFTTSQNPLALGEYSSFLPLEESSNIPILDKLHSVKSHVPEECLYLICEDTGLVDIPFNGVPFTWSNNNNKGNLIKQRLDRELITNTF</sequence>
<keyword evidence="2" id="KW-1185">Reference proteome</keyword>